<dbReference type="AlphaFoldDB" id="A0A4R9M030"/>
<reference evidence="2" key="1">
    <citation type="journal article" date="2019" name="PLoS Negl. Trop. Dis.">
        <title>Revisiting the worldwide diversity of Leptospira species in the environment.</title>
        <authorList>
            <person name="Vincent A.T."/>
            <person name="Schiettekatte O."/>
            <person name="Bourhy P."/>
            <person name="Veyrier F.J."/>
            <person name="Picardeau M."/>
        </authorList>
    </citation>
    <scope>NUCLEOTIDE SEQUENCE [LARGE SCALE GENOMIC DNA]</scope>
    <source>
        <strain evidence="2">201300427</strain>
    </source>
</reference>
<gene>
    <name evidence="2" type="ORF">EHS15_10180</name>
</gene>
<sequence length="289" mass="32099">MLHVTLGGNIGVSNTGGAGKGVTTAGQLTYSKQKGVGVNVSASYKDPSKASTSNTPNADKPLSSQRPNQMSGTGVSIGYSEKGGYEASVDILGANAYNWDSINGLTANTNWAVDKYRSDEREKIKKEREKQAKLLQEGKDAFAEDWKDKHPEDANLTPEEIFDKNAEQKRAAGAEKDGSRENLLDYAKGFIQDNFLNYGGSDSSGYVDEKGQFHANTCFVAGTKITKLKREYYEVADRLEPNSKYEEQVSIEEIQLKDIVRSWNEETGQFEYKEVYKYSIRQSHSSNFY</sequence>
<protein>
    <submittedName>
        <fullName evidence="2">Uncharacterized protein</fullName>
    </submittedName>
</protein>
<feature type="compositionally biased region" description="Polar residues" evidence="1">
    <location>
        <begin position="49"/>
        <end position="74"/>
    </location>
</feature>
<keyword evidence="3" id="KW-1185">Reference proteome</keyword>
<feature type="region of interest" description="Disordered" evidence="1">
    <location>
        <begin position="41"/>
        <end position="75"/>
    </location>
</feature>
<dbReference type="Proteomes" id="UP000298058">
    <property type="component" value="Unassembled WGS sequence"/>
</dbReference>
<name>A0A4R9M030_9LEPT</name>
<dbReference type="RefSeq" id="WP_135760454.1">
    <property type="nucleotide sequence ID" value="NZ_RQHW01000033.1"/>
</dbReference>
<evidence type="ECO:0000313" key="2">
    <source>
        <dbReference type="EMBL" id="TGN19271.1"/>
    </source>
</evidence>
<accession>A0A4R9M030</accession>
<evidence type="ECO:0000256" key="1">
    <source>
        <dbReference type="SAM" id="MobiDB-lite"/>
    </source>
</evidence>
<dbReference type="EMBL" id="RQHW01000033">
    <property type="protein sequence ID" value="TGN19271.1"/>
    <property type="molecule type" value="Genomic_DNA"/>
</dbReference>
<organism evidence="2 3">
    <name type="scientific">Leptospira idonii</name>
    <dbReference type="NCBI Taxonomy" id="1193500"/>
    <lineage>
        <taxon>Bacteria</taxon>
        <taxon>Pseudomonadati</taxon>
        <taxon>Spirochaetota</taxon>
        <taxon>Spirochaetia</taxon>
        <taxon>Leptospirales</taxon>
        <taxon>Leptospiraceae</taxon>
        <taxon>Leptospira</taxon>
    </lineage>
</organism>
<evidence type="ECO:0000313" key="3">
    <source>
        <dbReference type="Proteomes" id="UP000298058"/>
    </source>
</evidence>
<dbReference type="OrthoDB" id="309913at2"/>
<proteinExistence type="predicted"/>
<comment type="caution">
    <text evidence="2">The sequence shown here is derived from an EMBL/GenBank/DDBJ whole genome shotgun (WGS) entry which is preliminary data.</text>
</comment>